<dbReference type="GO" id="GO:0003968">
    <property type="term" value="F:RNA-directed RNA polymerase activity"/>
    <property type="evidence" value="ECO:0007669"/>
    <property type="project" value="UniProtKB-KW"/>
</dbReference>
<name>A0A2L0VZH5_9VIRU</name>
<dbReference type="OrthoDB" id="14837at10239"/>
<evidence type="ECO:0000256" key="2">
    <source>
        <dbReference type="ARBA" id="ARBA00022679"/>
    </source>
</evidence>
<dbReference type="GeneID" id="41701879"/>
<dbReference type="Pfam" id="PF05919">
    <property type="entry name" value="Mitovir_RNA_pol"/>
    <property type="match status" value="1"/>
</dbReference>
<accession>A0A2L0VZH5</accession>
<keyword evidence="2" id="KW-0808">Transferase</keyword>
<dbReference type="SUPFAM" id="SSF56672">
    <property type="entry name" value="DNA/RNA polymerases"/>
    <property type="match status" value="1"/>
</dbReference>
<evidence type="ECO:0000256" key="1">
    <source>
        <dbReference type="ARBA" id="ARBA00022484"/>
    </source>
</evidence>
<dbReference type="PANTHER" id="PTHR34456">
    <property type="entry name" value="MITOVIRUS RNA-DEPENDENT RNA POLYMERASE"/>
    <property type="match status" value="1"/>
</dbReference>
<protein>
    <submittedName>
        <fullName evidence="4">RNA-dependent RNA polymerase</fullName>
    </submittedName>
</protein>
<dbReference type="RefSeq" id="YP_009551960.1">
    <property type="nucleotide sequence ID" value="NC_040559.1"/>
</dbReference>
<dbReference type="Proteomes" id="UP000290554">
    <property type="component" value="Segment"/>
</dbReference>
<keyword evidence="1 4" id="KW-0696">RNA-directed RNA polymerase</keyword>
<evidence type="ECO:0000313" key="4">
    <source>
        <dbReference type="EMBL" id="AVA17451.1"/>
    </source>
</evidence>
<dbReference type="PANTHER" id="PTHR34456:SF9">
    <property type="entry name" value="MITOVIRUS RNA-DEPENDENT RNA POLYMERASE"/>
    <property type="match status" value="1"/>
</dbReference>
<sequence length="1010" mass="113520">MIRLLINGPVPFGVTRGAVNLSLINLQNALFSTSCVILRKYEVWTNLAKRHGFAPAEVIEASALGAYVVVDPMNKSSLLALSPMAYQKLLGQTMSTENLSLILLLSPLDELERSAAEASPEATKSPPLKGFVNKISLDLERLKERIQTGRLTKGVRWPSWSLGYPFQGYQGLGCRLSDGRLILSRPSEFSAIFQRWASRLHFWSGSSRGRRFRSSLWVVTNHLQTVLKHSGPYGLALYLKASYNIVLRYVAGQPFEHAFTQCGVPVQLQNGLPKFLPREWRVAIRSGSPRLLRIVLSLLYSYKGFKATKPKPVAEIFKNISLAAHQPDDIIAFSKFCFEFLKNRISPISEGELNPPSLPASLKAGPNGPLSALAYGADAYAWIQRESAPYQPSVPGPLEWVQHFGLDKWEKKFRAYSDWFLKRGFNHQFNVTFPPPTRKGFGVLKLKIALGLNVPESKSIALNPKFAFHRRTVSYTPTRVEDVEALQCLGLLLPVGRVHVLWEAAGKTRVIAMMDGLRQALLRPVHLAMFRRIDKIFGFCSGLYDQSGAVRSFAALNNREVFSYDISAATDTIPYQLYFPLMEFLLGKTGAVLWNHMVRGHPFIHLEGGDEPWAQRLAGSSSYYYERGQPMGGYSSFAALDMLHHLIVQYSAFEAGYDTLNKTFDNYRILGDDVVIGDVRVAKTYLNFMRTWNIPISENKSLVSSKGVFQFLSEVFRGGECLSPLSFRADYQSKTFLERFSFAATAVSRGWSSGLAMEGFGRLILSKDQFLSEIHRYRNRRPSAFIYSLLFALVTFAGEAGWALGSWLHNVVAHDPFPQLLSNKELESVESKNFVFTILRQILFTEAGRIHELQKAESGVNQTRQFLDFGSIEFHNDIENDVDSLWLLAREGKTLLESADVTPDWVTSAFSYLRKVSGIIPRLSATGVVHPLDYLVLMKTTEDRNNIHKVNQWSPTNHDAEEIFRVRMVDTTFSLIKSNPYYHEVLTGISSPYGLALRPVPEEGRPSGSS</sequence>
<dbReference type="EMBL" id="MG256175">
    <property type="protein sequence ID" value="AVA17451.1"/>
    <property type="molecule type" value="Genomic_RNA"/>
</dbReference>
<dbReference type="InterPro" id="IPR043502">
    <property type="entry name" value="DNA/RNA_pol_sf"/>
</dbReference>
<keyword evidence="5" id="KW-1185">Reference proteome</keyword>
<reference evidence="4" key="1">
    <citation type="journal article" date="2018" name="Environ. Microbiol.">
        <title>The virome of the arbuscular mycorrhizal fungus Gigaspora margarita reveals the first report of DNA fragments corresponding to replicating non-retroviral RNA viruses in Fungi.</title>
        <authorList>
            <person name="Turina M."/>
            <person name="Ghignone S."/>
            <person name="Astolfi N."/>
            <person name="Silvestri A."/>
            <person name="Bonfante P."/>
            <person name="Lanfranco L."/>
        </authorList>
    </citation>
    <scope>NUCLEOTIDE SEQUENCE [LARGE SCALE GENOMIC DNA]</scope>
    <source>
        <strain evidence="4">GmMV3-BEG34</strain>
    </source>
</reference>
<dbReference type="KEGG" id="vg:41701879"/>
<evidence type="ECO:0000313" key="5">
    <source>
        <dbReference type="Proteomes" id="UP000290554"/>
    </source>
</evidence>
<dbReference type="InterPro" id="IPR008686">
    <property type="entry name" value="RNA_pol_mitovir"/>
</dbReference>
<proteinExistence type="predicted"/>
<dbReference type="PROSITE" id="PS51257">
    <property type="entry name" value="PROKAR_LIPOPROTEIN"/>
    <property type="match status" value="1"/>
</dbReference>
<organism evidence="4">
    <name type="scientific">Gigaspora margarita mitovirus 3</name>
    <dbReference type="NCBI Taxonomy" id="2082667"/>
    <lineage>
        <taxon>Viruses</taxon>
        <taxon>Riboviria</taxon>
        <taxon>Orthornavirae</taxon>
        <taxon>Lenarviricota</taxon>
        <taxon>Howeltoviricetes</taxon>
        <taxon>Cryppavirales</taxon>
        <taxon>Mitoviridae</taxon>
        <taxon>Duamitovirus</taxon>
        <taxon>Duamitovirus gima3</taxon>
    </lineage>
</organism>
<keyword evidence="3" id="KW-0548">Nucleotidyltransferase</keyword>
<evidence type="ECO:0000256" key="3">
    <source>
        <dbReference type="ARBA" id="ARBA00022695"/>
    </source>
</evidence>